<dbReference type="GO" id="GO:0004065">
    <property type="term" value="F:arylsulfatase activity"/>
    <property type="evidence" value="ECO:0007669"/>
    <property type="project" value="UniProtKB-EC"/>
</dbReference>
<dbReference type="OrthoDB" id="9762324at2"/>
<organism evidence="4 5">
    <name type="scientific">Pirellulimonas nuda</name>
    <dbReference type="NCBI Taxonomy" id="2528009"/>
    <lineage>
        <taxon>Bacteria</taxon>
        <taxon>Pseudomonadati</taxon>
        <taxon>Planctomycetota</taxon>
        <taxon>Planctomycetia</taxon>
        <taxon>Pirellulales</taxon>
        <taxon>Lacipirellulaceae</taxon>
        <taxon>Pirellulimonas</taxon>
    </lineage>
</organism>
<comment type="similarity">
    <text evidence="1">Belongs to the sulfatase family.</text>
</comment>
<dbReference type="InterPro" id="IPR050738">
    <property type="entry name" value="Sulfatase"/>
</dbReference>
<dbReference type="InterPro" id="IPR017850">
    <property type="entry name" value="Alkaline_phosphatase_core_sf"/>
</dbReference>
<dbReference type="Pfam" id="PF00884">
    <property type="entry name" value="Sulfatase"/>
    <property type="match status" value="1"/>
</dbReference>
<protein>
    <submittedName>
        <fullName evidence="4">Arylsulfatase</fullName>
        <ecNumber evidence="4">3.1.6.1</ecNumber>
    </submittedName>
</protein>
<sequence length="508" mass="56454">MGRLLAAFAVVAGALGGPCELTASSARAAERNILFIVADDHGADAGCYGNPVIQTPALDALADEGMVFDRAYCTTASCSASRSVILTGLHNHLNGQYGHQHDFHKFSAWTNLISLPQYLASAGYRTARCGKFHVEPESVFRFDSVLKDTGRKTVAQAEACREFLSADADKPFLLYWCTHDPHRSGGVNNGSPYKPNRFGNEGKYAGVKTVEFAPEDVVVPPFLPDTPECRAELAEYYQSVSRLDQGVGRLVQILKDADLLDKTLIVYISDHGIAMPGAKTTLYEPGMRSPLIVRDPYATLRGVRSDAMVSWVDLTPTLLDFAGALTEEGAATPKVARPLAGELRARPAGQRSPHLKPGRFHGRSFLPIIEAKTEAGLDPPGWDEVFASHTFHEITMYYPMRVVHEDRLKLIWNIAYPLPYPFASDLWAAPTWQAQFRQGMDAPYGPRSVGQYIHRPQFELFDTQADPYEAKNLAEDPSYKPELDRLKQKLKAFQQETDDPWIMKWDYE</sequence>
<evidence type="ECO:0000259" key="3">
    <source>
        <dbReference type="Pfam" id="PF00884"/>
    </source>
</evidence>
<dbReference type="AlphaFoldDB" id="A0A518DJ27"/>
<dbReference type="Proteomes" id="UP000317429">
    <property type="component" value="Chromosome"/>
</dbReference>
<reference evidence="4 5" key="1">
    <citation type="submission" date="2019-02" db="EMBL/GenBank/DDBJ databases">
        <title>Deep-cultivation of Planctomycetes and their phenomic and genomic characterization uncovers novel biology.</title>
        <authorList>
            <person name="Wiegand S."/>
            <person name="Jogler M."/>
            <person name="Boedeker C."/>
            <person name="Pinto D."/>
            <person name="Vollmers J."/>
            <person name="Rivas-Marin E."/>
            <person name="Kohn T."/>
            <person name="Peeters S.H."/>
            <person name="Heuer A."/>
            <person name="Rast P."/>
            <person name="Oberbeckmann S."/>
            <person name="Bunk B."/>
            <person name="Jeske O."/>
            <person name="Meyerdierks A."/>
            <person name="Storesund J.E."/>
            <person name="Kallscheuer N."/>
            <person name="Luecker S."/>
            <person name="Lage O.M."/>
            <person name="Pohl T."/>
            <person name="Merkel B.J."/>
            <person name="Hornburger P."/>
            <person name="Mueller R.-W."/>
            <person name="Bruemmer F."/>
            <person name="Labrenz M."/>
            <person name="Spormann A.M."/>
            <person name="Op den Camp H."/>
            <person name="Overmann J."/>
            <person name="Amann R."/>
            <person name="Jetten M.S.M."/>
            <person name="Mascher T."/>
            <person name="Medema M.H."/>
            <person name="Devos D.P."/>
            <person name="Kaster A.-K."/>
            <person name="Ovreas L."/>
            <person name="Rohde M."/>
            <person name="Galperin M.Y."/>
            <person name="Jogler C."/>
        </authorList>
    </citation>
    <scope>NUCLEOTIDE SEQUENCE [LARGE SCALE GENOMIC DNA]</scope>
    <source>
        <strain evidence="4 5">Pla175</strain>
    </source>
</reference>
<dbReference type="EMBL" id="CP036291">
    <property type="protein sequence ID" value="QDU91473.1"/>
    <property type="molecule type" value="Genomic_DNA"/>
</dbReference>
<gene>
    <name evidence="4" type="ORF">Pla175_49020</name>
</gene>
<evidence type="ECO:0000313" key="4">
    <source>
        <dbReference type="EMBL" id="QDU91473.1"/>
    </source>
</evidence>
<dbReference type="KEGG" id="pnd:Pla175_49020"/>
<keyword evidence="2 4" id="KW-0378">Hydrolase</keyword>
<accession>A0A518DJ27</accession>
<evidence type="ECO:0000256" key="1">
    <source>
        <dbReference type="ARBA" id="ARBA00008779"/>
    </source>
</evidence>
<dbReference type="Gene3D" id="3.40.720.10">
    <property type="entry name" value="Alkaline Phosphatase, subunit A"/>
    <property type="match status" value="1"/>
</dbReference>
<dbReference type="SUPFAM" id="SSF53649">
    <property type="entry name" value="Alkaline phosphatase-like"/>
    <property type="match status" value="1"/>
</dbReference>
<evidence type="ECO:0000256" key="2">
    <source>
        <dbReference type="ARBA" id="ARBA00022801"/>
    </source>
</evidence>
<feature type="domain" description="Sulfatase N-terminal" evidence="3">
    <location>
        <begin position="31"/>
        <end position="323"/>
    </location>
</feature>
<dbReference type="InterPro" id="IPR000917">
    <property type="entry name" value="Sulfatase_N"/>
</dbReference>
<keyword evidence="5" id="KW-1185">Reference proteome</keyword>
<evidence type="ECO:0000313" key="5">
    <source>
        <dbReference type="Proteomes" id="UP000317429"/>
    </source>
</evidence>
<dbReference type="RefSeq" id="WP_145291616.1">
    <property type="nucleotide sequence ID" value="NZ_CP036291.1"/>
</dbReference>
<name>A0A518DJ27_9BACT</name>
<proteinExistence type="inferred from homology"/>
<dbReference type="PANTHER" id="PTHR42693">
    <property type="entry name" value="ARYLSULFATASE FAMILY MEMBER"/>
    <property type="match status" value="1"/>
</dbReference>
<dbReference type="EC" id="3.1.6.1" evidence="4"/>
<dbReference type="PANTHER" id="PTHR42693:SF53">
    <property type="entry name" value="ENDO-4-O-SULFATASE"/>
    <property type="match status" value="1"/>
</dbReference>
<dbReference type="CDD" id="cd16027">
    <property type="entry name" value="SGSH"/>
    <property type="match status" value="1"/>
</dbReference>